<dbReference type="AlphaFoldDB" id="A0A1L8SUD2"/>
<dbReference type="OrthoDB" id="9813413at2"/>
<evidence type="ECO:0000259" key="4">
    <source>
        <dbReference type="PROSITE" id="PS01124"/>
    </source>
</evidence>
<accession>A0A1L8SUD2</accession>
<dbReference type="PANTHER" id="PTHR43280">
    <property type="entry name" value="ARAC-FAMILY TRANSCRIPTIONAL REGULATOR"/>
    <property type="match status" value="1"/>
</dbReference>
<comment type="caution">
    <text evidence="5">The sequence shown here is derived from an EMBL/GenBank/DDBJ whole genome shotgun (WGS) entry which is preliminary data.</text>
</comment>
<dbReference type="CDD" id="cd06986">
    <property type="entry name" value="cupin_MmsR-like_N"/>
    <property type="match status" value="1"/>
</dbReference>
<dbReference type="PANTHER" id="PTHR43280:SF2">
    <property type="entry name" value="HTH-TYPE TRANSCRIPTIONAL REGULATOR EXSA"/>
    <property type="match status" value="1"/>
</dbReference>
<evidence type="ECO:0000313" key="6">
    <source>
        <dbReference type="Proteomes" id="UP000183700"/>
    </source>
</evidence>
<dbReference type="Gene3D" id="1.10.10.60">
    <property type="entry name" value="Homeodomain-like"/>
    <property type="match status" value="2"/>
</dbReference>
<protein>
    <recommendedName>
        <fullName evidence="4">HTH araC/xylS-type domain-containing protein</fullName>
    </recommendedName>
</protein>
<sequence>MYNSLPNDVSILINNENLSKEFNVCEVGYEKCRSTKPTEYAPIDYWVIHYCVEGEGFFSTPFFSERKITAGDFFIIPSNCKNVYYPNRENPWQYRWIGFSGSLIDRCFSKLELNQYNCVINHSFDHRIDVLFQDIYESFKKDSLFQTMSASFILFDTIDRMNLKVDKTSQAELLFKDILNFIDDNMSENLSVNQISKANNIDRTYLYKLFQLYKSVGPSEYIQELKLQKACSLLRKSSLSITEIAFESGFSSSSYFSKFFHSKLDISPSTYRKKFIVN</sequence>
<keyword evidence="3" id="KW-0804">Transcription</keyword>
<dbReference type="InterPro" id="IPR020449">
    <property type="entry name" value="Tscrpt_reg_AraC-type_HTH"/>
</dbReference>
<dbReference type="GO" id="GO:0043565">
    <property type="term" value="F:sequence-specific DNA binding"/>
    <property type="evidence" value="ECO:0007669"/>
    <property type="project" value="InterPro"/>
</dbReference>
<dbReference type="SMART" id="SM00342">
    <property type="entry name" value="HTH_ARAC"/>
    <property type="match status" value="1"/>
</dbReference>
<keyword evidence="1" id="KW-0805">Transcription regulation</keyword>
<dbReference type="Proteomes" id="UP000183700">
    <property type="component" value="Unassembled WGS sequence"/>
</dbReference>
<proteinExistence type="predicted"/>
<feature type="domain" description="HTH araC/xylS-type" evidence="4">
    <location>
        <begin position="176"/>
        <end position="274"/>
    </location>
</feature>
<dbReference type="PRINTS" id="PR00032">
    <property type="entry name" value="HTHARAC"/>
</dbReference>
<dbReference type="Pfam" id="PF02311">
    <property type="entry name" value="AraC_binding"/>
    <property type="match status" value="1"/>
</dbReference>
<dbReference type="RefSeq" id="WP_071862420.1">
    <property type="nucleotide sequence ID" value="NZ_JAHLOV010000006.1"/>
</dbReference>
<dbReference type="STRING" id="319970.RV00_GL002629"/>
<dbReference type="SUPFAM" id="SSF51215">
    <property type="entry name" value="Regulatory protein AraC"/>
    <property type="match status" value="1"/>
</dbReference>
<evidence type="ECO:0000256" key="3">
    <source>
        <dbReference type="ARBA" id="ARBA00023163"/>
    </source>
</evidence>
<gene>
    <name evidence="5" type="ORF">RV00_GL002629</name>
</gene>
<dbReference type="InterPro" id="IPR018060">
    <property type="entry name" value="HTH_AraC"/>
</dbReference>
<evidence type="ECO:0000256" key="1">
    <source>
        <dbReference type="ARBA" id="ARBA00023015"/>
    </source>
</evidence>
<dbReference type="SUPFAM" id="SSF46689">
    <property type="entry name" value="Homeodomain-like"/>
    <property type="match status" value="2"/>
</dbReference>
<keyword evidence="6" id="KW-1185">Reference proteome</keyword>
<keyword evidence="2" id="KW-0238">DNA-binding</keyword>
<dbReference type="PROSITE" id="PS01124">
    <property type="entry name" value="HTH_ARAC_FAMILY_2"/>
    <property type="match status" value="1"/>
</dbReference>
<dbReference type="InterPro" id="IPR037923">
    <property type="entry name" value="HTH-like"/>
</dbReference>
<dbReference type="InterPro" id="IPR009057">
    <property type="entry name" value="Homeodomain-like_sf"/>
</dbReference>
<dbReference type="EMBL" id="JXKM01000006">
    <property type="protein sequence ID" value="OJG35444.1"/>
    <property type="molecule type" value="Genomic_DNA"/>
</dbReference>
<name>A0A1L8SUD2_9ENTE</name>
<dbReference type="Pfam" id="PF12833">
    <property type="entry name" value="HTH_18"/>
    <property type="match status" value="1"/>
</dbReference>
<reference evidence="5 6" key="1">
    <citation type="submission" date="2014-12" db="EMBL/GenBank/DDBJ databases">
        <title>Draft genome sequences of 29 type strains of Enterococci.</title>
        <authorList>
            <person name="Zhong Z."/>
            <person name="Sun Z."/>
            <person name="Liu W."/>
            <person name="Zhang W."/>
            <person name="Zhang H."/>
        </authorList>
    </citation>
    <scope>NUCLEOTIDE SEQUENCE [LARGE SCALE GENOMIC DNA]</scope>
    <source>
        <strain evidence="5 6">DSM 22802</strain>
    </source>
</reference>
<organism evidence="5 6">
    <name type="scientific">Enterococcus devriesei</name>
    <dbReference type="NCBI Taxonomy" id="319970"/>
    <lineage>
        <taxon>Bacteria</taxon>
        <taxon>Bacillati</taxon>
        <taxon>Bacillota</taxon>
        <taxon>Bacilli</taxon>
        <taxon>Lactobacillales</taxon>
        <taxon>Enterococcaceae</taxon>
        <taxon>Enterococcus</taxon>
    </lineage>
</organism>
<dbReference type="InterPro" id="IPR003313">
    <property type="entry name" value="AraC-bd"/>
</dbReference>
<evidence type="ECO:0000256" key="2">
    <source>
        <dbReference type="ARBA" id="ARBA00023125"/>
    </source>
</evidence>
<evidence type="ECO:0000313" key="5">
    <source>
        <dbReference type="EMBL" id="OJG35444.1"/>
    </source>
</evidence>
<dbReference type="GO" id="GO:0003700">
    <property type="term" value="F:DNA-binding transcription factor activity"/>
    <property type="evidence" value="ECO:0007669"/>
    <property type="project" value="InterPro"/>
</dbReference>